<accession>A0AAF0TGG7</accession>
<proteinExistence type="predicted"/>
<dbReference type="EMBL" id="CP133614">
    <property type="protein sequence ID" value="WMV18441.1"/>
    <property type="molecule type" value="Genomic_DNA"/>
</dbReference>
<protein>
    <submittedName>
        <fullName evidence="1">Uncharacterized protein</fullName>
    </submittedName>
</protein>
<reference evidence="1" key="1">
    <citation type="submission" date="2023-08" db="EMBL/GenBank/DDBJ databases">
        <title>A de novo genome assembly of Solanum verrucosum Schlechtendal, a Mexican diploid species geographically isolated from the other diploid A-genome species in potato relatives.</title>
        <authorList>
            <person name="Hosaka K."/>
        </authorList>
    </citation>
    <scope>NUCLEOTIDE SEQUENCE</scope>
    <source>
        <tissue evidence="1">Young leaves</tissue>
    </source>
</reference>
<name>A0AAF0TGG7_SOLVR</name>
<evidence type="ECO:0000313" key="1">
    <source>
        <dbReference type="EMBL" id="WMV18441.1"/>
    </source>
</evidence>
<organism evidence="1 2">
    <name type="scientific">Solanum verrucosum</name>
    <dbReference type="NCBI Taxonomy" id="315347"/>
    <lineage>
        <taxon>Eukaryota</taxon>
        <taxon>Viridiplantae</taxon>
        <taxon>Streptophyta</taxon>
        <taxon>Embryophyta</taxon>
        <taxon>Tracheophyta</taxon>
        <taxon>Spermatophyta</taxon>
        <taxon>Magnoliopsida</taxon>
        <taxon>eudicotyledons</taxon>
        <taxon>Gunneridae</taxon>
        <taxon>Pentapetalae</taxon>
        <taxon>asterids</taxon>
        <taxon>lamiids</taxon>
        <taxon>Solanales</taxon>
        <taxon>Solanaceae</taxon>
        <taxon>Solanoideae</taxon>
        <taxon>Solaneae</taxon>
        <taxon>Solanum</taxon>
    </lineage>
</organism>
<evidence type="ECO:0000313" key="2">
    <source>
        <dbReference type="Proteomes" id="UP001234989"/>
    </source>
</evidence>
<gene>
    <name evidence="1" type="ORF">MTR67_011826</name>
</gene>
<dbReference type="AlphaFoldDB" id="A0AAF0TGG7"/>
<keyword evidence="2" id="KW-1185">Reference proteome</keyword>
<sequence length="67" mass="7468">MKLRPNGGGPFLCNVPWVSRPNVGGPLKYNNVDKMKYSMGMEAKHREAMASRASFYGVGSYDTRFHG</sequence>
<dbReference type="Proteomes" id="UP001234989">
    <property type="component" value="Chromosome 3"/>
</dbReference>